<name>A0A7T0KEZ8_9CORY</name>
<evidence type="ECO:0000313" key="1">
    <source>
        <dbReference type="EMBL" id="QPK79090.1"/>
    </source>
</evidence>
<sequence length="424" mass="47245">MTNAHMVSFLPESHSLYVARYVAIPVDATMGELLLIGHAALGLEPSAPGTLQVAGDDVQVIDVMDEPAIDYIDAYGEAVVYRPSVGEWNIGIYPLGETQLSNELPQLIDATGPDLLPAAGSLEGMAIMLGNVRQLLSGFIIDAESTQDLMGAFPNYSVDQMRKRLSDCYQPAITQRLFEMAAKPLNLDEIAMLDDGPRGRDSGFADEDFDERDTIDEWYVWDDREGSIFHDSPRLNPRTELAELTQADIDAVAGRLRAYFAVLAEHPQMTPAGYLNTRAVKKCIEVLGLEAYRGCIRENQVWPLQALRNFLVNTGWLEQLATKLRVYGHIEKALNENPNESIHHLLGSIPYAYTVSESALRVGLYMAELYRGKRNSIWEDEPANTYTRDLLQALGVMQDQQLVDARKGVVAEIIRNLRIDFQEG</sequence>
<organism evidence="1 2">
    <name type="scientific">Corynebacterium lizhenjunii</name>
    <dbReference type="NCBI Taxonomy" id="2709394"/>
    <lineage>
        <taxon>Bacteria</taxon>
        <taxon>Bacillati</taxon>
        <taxon>Actinomycetota</taxon>
        <taxon>Actinomycetes</taxon>
        <taxon>Mycobacteriales</taxon>
        <taxon>Corynebacteriaceae</taxon>
        <taxon>Corynebacterium</taxon>
    </lineage>
</organism>
<proteinExistence type="predicted"/>
<dbReference type="AlphaFoldDB" id="A0A7T0KEZ8"/>
<protein>
    <submittedName>
        <fullName evidence="1">Uncharacterized protein</fullName>
    </submittedName>
</protein>
<reference evidence="1 2" key="1">
    <citation type="submission" date="2020-11" db="EMBL/GenBank/DDBJ databases">
        <title>Corynebacterium sp. ZJ-599.</title>
        <authorList>
            <person name="Zhou J."/>
        </authorList>
    </citation>
    <scope>NUCLEOTIDE SEQUENCE [LARGE SCALE GENOMIC DNA]</scope>
    <source>
        <strain evidence="1 2">ZJ-599</strain>
    </source>
</reference>
<dbReference type="EMBL" id="CP064954">
    <property type="protein sequence ID" value="QPK79090.1"/>
    <property type="molecule type" value="Genomic_DNA"/>
</dbReference>
<accession>A0A7T0KEZ8</accession>
<dbReference type="RefSeq" id="WP_165009922.1">
    <property type="nucleotide sequence ID" value="NZ_CP064954.1"/>
</dbReference>
<keyword evidence="2" id="KW-1185">Reference proteome</keyword>
<evidence type="ECO:0000313" key="2">
    <source>
        <dbReference type="Proteomes" id="UP000594681"/>
    </source>
</evidence>
<dbReference type="KEGG" id="cliz:G7Y31_11475"/>
<gene>
    <name evidence="1" type="ORF">G7Y31_11475</name>
</gene>
<dbReference type="Proteomes" id="UP000594681">
    <property type="component" value="Chromosome"/>
</dbReference>